<proteinExistence type="predicted"/>
<accession>A0A7G5GPW3</accession>
<protein>
    <submittedName>
        <fullName evidence="2">Uncharacterized protein</fullName>
    </submittedName>
</protein>
<keyword evidence="3" id="KW-1185">Reference proteome</keyword>
<evidence type="ECO:0000313" key="2">
    <source>
        <dbReference type="EMBL" id="QMW00905.1"/>
    </source>
</evidence>
<dbReference type="RefSeq" id="WP_182458018.1">
    <property type="nucleotide sequence ID" value="NZ_CP059732.1"/>
</dbReference>
<dbReference type="Proteomes" id="UP000515369">
    <property type="component" value="Chromosome"/>
</dbReference>
<keyword evidence="1" id="KW-0472">Membrane</keyword>
<feature type="transmembrane region" description="Helical" evidence="1">
    <location>
        <begin position="65"/>
        <end position="83"/>
    </location>
</feature>
<keyword evidence="1" id="KW-0812">Transmembrane</keyword>
<dbReference type="EMBL" id="CP059732">
    <property type="protein sequence ID" value="QMW00905.1"/>
    <property type="molecule type" value="Genomic_DNA"/>
</dbReference>
<evidence type="ECO:0000313" key="3">
    <source>
        <dbReference type="Proteomes" id="UP000515369"/>
    </source>
</evidence>
<feature type="transmembrane region" description="Helical" evidence="1">
    <location>
        <begin position="89"/>
        <end position="109"/>
    </location>
</feature>
<dbReference type="KEGG" id="sfol:H3H32_23390"/>
<feature type="transmembrane region" description="Helical" evidence="1">
    <location>
        <begin position="35"/>
        <end position="56"/>
    </location>
</feature>
<sequence>MATLAHSTDNYTNTANTSWLATYKNYVAKAEFNRFGWAVSALAIQGCILSPALLLIMSNFGGGDWQFLVSMLCFLLVLVPILSAFPVKYIFPTFATSLVLHLLMIAIDLL</sequence>
<organism evidence="2 3">
    <name type="scientific">Spirosoma foliorum</name>
    <dbReference type="NCBI Taxonomy" id="2710596"/>
    <lineage>
        <taxon>Bacteria</taxon>
        <taxon>Pseudomonadati</taxon>
        <taxon>Bacteroidota</taxon>
        <taxon>Cytophagia</taxon>
        <taxon>Cytophagales</taxon>
        <taxon>Cytophagaceae</taxon>
        <taxon>Spirosoma</taxon>
    </lineage>
</organism>
<evidence type="ECO:0000256" key="1">
    <source>
        <dbReference type="SAM" id="Phobius"/>
    </source>
</evidence>
<name>A0A7G5GPW3_9BACT</name>
<gene>
    <name evidence="2" type="ORF">H3H32_23390</name>
</gene>
<keyword evidence="1" id="KW-1133">Transmembrane helix</keyword>
<dbReference type="AlphaFoldDB" id="A0A7G5GPW3"/>
<reference evidence="2 3" key="1">
    <citation type="submission" date="2020-07" db="EMBL/GenBank/DDBJ databases">
        <title>Spirosoma foliorum sp. nov., isolated from the leaves on the Nejang mountain Korea, Republic of.</title>
        <authorList>
            <person name="Ho H."/>
            <person name="Lee Y.-J."/>
            <person name="Nurcahyanto D.-A."/>
            <person name="Kim S.-G."/>
        </authorList>
    </citation>
    <scope>NUCLEOTIDE SEQUENCE [LARGE SCALE GENOMIC DNA]</scope>
    <source>
        <strain evidence="2 3">PL0136</strain>
    </source>
</reference>